<dbReference type="AlphaFoldDB" id="A0A940N4B3"/>
<organism evidence="1 2">
    <name type="scientific">Roseomonas indoligenes</name>
    <dbReference type="NCBI Taxonomy" id="2820811"/>
    <lineage>
        <taxon>Bacteria</taxon>
        <taxon>Pseudomonadati</taxon>
        <taxon>Pseudomonadota</taxon>
        <taxon>Alphaproteobacteria</taxon>
        <taxon>Acetobacterales</taxon>
        <taxon>Roseomonadaceae</taxon>
        <taxon>Roseomonas</taxon>
    </lineage>
</organism>
<evidence type="ECO:0000313" key="1">
    <source>
        <dbReference type="EMBL" id="MBP0496545.1"/>
    </source>
</evidence>
<keyword evidence="2" id="KW-1185">Reference proteome</keyword>
<proteinExistence type="predicted"/>
<protein>
    <submittedName>
        <fullName evidence="1">Uncharacterized protein</fullName>
    </submittedName>
</protein>
<accession>A0A940N4B3</accession>
<sequence length="120" mass="13682">MARHIEATRRQPSCDQVKVDLDDLGKLLDDLVACFNERELSRALLHAVGLELIRHLSPPGEVNARLAQWQDRWRETVRMEQLPMRDTAVAHRIVRAMEGEVASLPLTQADCWNWAGCEAL</sequence>
<evidence type="ECO:0000313" key="2">
    <source>
        <dbReference type="Proteomes" id="UP000677537"/>
    </source>
</evidence>
<name>A0A940N4B3_9PROT</name>
<reference evidence="1" key="1">
    <citation type="submission" date="2021-03" db="EMBL/GenBank/DDBJ databases">
        <authorList>
            <person name="So Y."/>
        </authorList>
    </citation>
    <scope>NUCLEOTIDE SEQUENCE</scope>
    <source>
        <strain evidence="1">SG15</strain>
    </source>
</reference>
<comment type="caution">
    <text evidence="1">The sequence shown here is derived from an EMBL/GenBank/DDBJ whole genome shotgun (WGS) entry which is preliminary data.</text>
</comment>
<dbReference type="RefSeq" id="WP_209377337.1">
    <property type="nucleotide sequence ID" value="NZ_JAGIZA010000047.1"/>
</dbReference>
<dbReference type="Proteomes" id="UP000677537">
    <property type="component" value="Unassembled WGS sequence"/>
</dbReference>
<gene>
    <name evidence="1" type="ORF">J5Y10_27450</name>
</gene>
<dbReference type="EMBL" id="JAGIZA010000047">
    <property type="protein sequence ID" value="MBP0496545.1"/>
    <property type="molecule type" value="Genomic_DNA"/>
</dbReference>